<keyword evidence="8" id="KW-0675">Receptor</keyword>
<dbReference type="EMBL" id="VEPZ02000633">
    <property type="protein sequence ID" value="KAE8721353.1"/>
    <property type="molecule type" value="Genomic_DNA"/>
</dbReference>
<evidence type="ECO:0000256" key="2">
    <source>
        <dbReference type="ARBA" id="ARBA00022614"/>
    </source>
</evidence>
<accession>A0A6A3BX64</accession>
<evidence type="ECO:0000256" key="8">
    <source>
        <dbReference type="ARBA" id="ARBA00023170"/>
    </source>
</evidence>
<dbReference type="AlphaFoldDB" id="A0A6A3BX64"/>
<keyword evidence="2" id="KW-0433">Leucine-rich repeat</keyword>
<comment type="subcellular location">
    <subcellularLocation>
        <location evidence="1">Membrane</location>
        <topology evidence="1">Single-pass membrane protein</topology>
    </subcellularLocation>
</comment>
<evidence type="ECO:0000256" key="1">
    <source>
        <dbReference type="ARBA" id="ARBA00004167"/>
    </source>
</evidence>
<dbReference type="Gene3D" id="3.80.10.10">
    <property type="entry name" value="Ribonuclease Inhibitor"/>
    <property type="match status" value="1"/>
</dbReference>
<evidence type="ECO:0000313" key="10">
    <source>
        <dbReference type="Proteomes" id="UP000436088"/>
    </source>
</evidence>
<dbReference type="InterPro" id="IPR001611">
    <property type="entry name" value="Leu-rich_rpt"/>
</dbReference>
<proteinExistence type="predicted"/>
<evidence type="ECO:0000313" key="9">
    <source>
        <dbReference type="EMBL" id="KAE8721353.1"/>
    </source>
</evidence>
<name>A0A6A3BX64_HIBSY</name>
<keyword evidence="3" id="KW-0812">Transmembrane</keyword>
<organism evidence="9 10">
    <name type="scientific">Hibiscus syriacus</name>
    <name type="common">Rose of Sharon</name>
    <dbReference type="NCBI Taxonomy" id="106335"/>
    <lineage>
        <taxon>Eukaryota</taxon>
        <taxon>Viridiplantae</taxon>
        <taxon>Streptophyta</taxon>
        <taxon>Embryophyta</taxon>
        <taxon>Tracheophyta</taxon>
        <taxon>Spermatophyta</taxon>
        <taxon>Magnoliopsida</taxon>
        <taxon>eudicotyledons</taxon>
        <taxon>Gunneridae</taxon>
        <taxon>Pentapetalae</taxon>
        <taxon>rosids</taxon>
        <taxon>malvids</taxon>
        <taxon>Malvales</taxon>
        <taxon>Malvaceae</taxon>
        <taxon>Malvoideae</taxon>
        <taxon>Hibiscus</taxon>
    </lineage>
</organism>
<keyword evidence="7" id="KW-0472">Membrane</keyword>
<gene>
    <name evidence="9" type="ORF">F3Y22_tig00016212pilonHSYRG00089</name>
</gene>
<keyword evidence="4" id="KW-0732">Signal</keyword>
<keyword evidence="5" id="KW-0677">Repeat</keyword>
<dbReference type="Proteomes" id="UP000436088">
    <property type="component" value="Unassembled WGS sequence"/>
</dbReference>
<keyword evidence="6" id="KW-1133">Transmembrane helix</keyword>
<dbReference type="PANTHER" id="PTHR47988">
    <property type="entry name" value="SOMATIC EMBRYOGENESIS RECEPTOR KINASE 1"/>
    <property type="match status" value="1"/>
</dbReference>
<comment type="caution">
    <text evidence="9">The sequence shown here is derived from an EMBL/GenBank/DDBJ whole genome shotgun (WGS) entry which is preliminary data.</text>
</comment>
<dbReference type="SUPFAM" id="SSF52058">
    <property type="entry name" value="L domain-like"/>
    <property type="match status" value="1"/>
</dbReference>
<protein>
    <submittedName>
        <fullName evidence="9">Uncharacterized protein</fullName>
    </submittedName>
</protein>
<evidence type="ECO:0000256" key="4">
    <source>
        <dbReference type="ARBA" id="ARBA00022729"/>
    </source>
</evidence>
<sequence length="93" mass="9868">MTQRRVAGGGRRAGCLTVIWGGLPSQSLSGTLSPLIGNLTELQSVLLQNNAILGPIPATIGKLEKLQTLDFSNNTFSGEIPISFGDLKNLNYL</sequence>
<evidence type="ECO:0000256" key="5">
    <source>
        <dbReference type="ARBA" id="ARBA00022737"/>
    </source>
</evidence>
<reference evidence="9" key="1">
    <citation type="submission" date="2019-09" db="EMBL/GenBank/DDBJ databases">
        <title>Draft genome information of white flower Hibiscus syriacus.</title>
        <authorList>
            <person name="Kim Y.-M."/>
        </authorList>
    </citation>
    <scope>NUCLEOTIDE SEQUENCE [LARGE SCALE GENOMIC DNA]</scope>
    <source>
        <strain evidence="9">YM2019G1</strain>
    </source>
</reference>
<dbReference type="FunFam" id="3.80.10.10:FF:000129">
    <property type="entry name" value="Leucine-rich repeat receptor-like kinase"/>
    <property type="match status" value="1"/>
</dbReference>
<dbReference type="GO" id="GO:0016020">
    <property type="term" value="C:membrane"/>
    <property type="evidence" value="ECO:0007669"/>
    <property type="project" value="UniProtKB-SubCell"/>
</dbReference>
<dbReference type="Pfam" id="PF13855">
    <property type="entry name" value="LRR_8"/>
    <property type="match status" value="1"/>
</dbReference>
<dbReference type="InterPro" id="IPR032675">
    <property type="entry name" value="LRR_dom_sf"/>
</dbReference>
<evidence type="ECO:0000256" key="7">
    <source>
        <dbReference type="ARBA" id="ARBA00023136"/>
    </source>
</evidence>
<evidence type="ECO:0000256" key="6">
    <source>
        <dbReference type="ARBA" id="ARBA00022989"/>
    </source>
</evidence>
<keyword evidence="10" id="KW-1185">Reference proteome</keyword>
<evidence type="ECO:0000256" key="3">
    <source>
        <dbReference type="ARBA" id="ARBA00022692"/>
    </source>
</evidence>